<gene>
    <name evidence="1" type="primary">Arr</name>
</gene>
<accession>Q9Z2P0</accession>
<proteinExistence type="evidence at transcript level"/>
<dbReference type="EMBL" id="AF039839">
    <property type="protein sequence ID" value="AAC99615.1"/>
    <property type="molecule type" value="mRNA"/>
</dbReference>
<name>Q9Z2P0_MOUSE</name>
<evidence type="ECO:0000313" key="1">
    <source>
        <dbReference type="EMBL" id="AAC99615.1"/>
    </source>
</evidence>
<sequence>MSVPAAVSASRPVRSQAAGCHLPRLAISPCRRCRQTPTADVTNAFTSLKRS</sequence>
<organism evidence="1">
    <name type="scientific">Mus musculus</name>
    <name type="common">Mouse</name>
    <dbReference type="NCBI Taxonomy" id="10090"/>
    <lineage>
        <taxon>Eukaryota</taxon>
        <taxon>Metazoa</taxon>
        <taxon>Chordata</taxon>
        <taxon>Craniata</taxon>
        <taxon>Vertebrata</taxon>
        <taxon>Euteleostomi</taxon>
        <taxon>Mammalia</taxon>
        <taxon>Eutheria</taxon>
        <taxon>Euarchontoglires</taxon>
        <taxon>Glires</taxon>
        <taxon>Rodentia</taxon>
        <taxon>Myomorpha</taxon>
        <taxon>Muroidea</taxon>
        <taxon>Muridae</taxon>
        <taxon>Murinae</taxon>
        <taxon>Mus</taxon>
        <taxon>Mus</taxon>
    </lineage>
</organism>
<protein>
    <submittedName>
        <fullName evidence="1">Adriamycin-resistant related protein</fullName>
    </submittedName>
</protein>
<reference evidence="1" key="1">
    <citation type="journal article" date="1998" name="Exp. Mol. Med.">
        <title>Cloning of adriamycin-resistant related (arr) gene in an adriamycin-resistant L1210 variant.</title>
        <authorList>
            <person name="Kim J.R."/>
            <person name="Kim S.Y."/>
            <person name="Kim J.H."/>
        </authorList>
    </citation>
    <scope>NUCLEOTIDE SEQUENCE</scope>
</reference>
<dbReference type="AlphaFoldDB" id="Q9Z2P0"/>